<accession>A0AAD2HZF4</accession>
<comment type="caution">
    <text evidence="1">The sequence shown here is derived from an EMBL/GenBank/DDBJ whole genome shotgun (WGS) entry which is preliminary data.</text>
</comment>
<dbReference type="PANTHER" id="PTHR11439">
    <property type="entry name" value="GAG-POL-RELATED RETROTRANSPOSON"/>
    <property type="match status" value="1"/>
</dbReference>
<evidence type="ECO:0000313" key="1">
    <source>
        <dbReference type="EMBL" id="CAK5284595.1"/>
    </source>
</evidence>
<dbReference type="Proteomes" id="UP001295794">
    <property type="component" value="Unassembled WGS sequence"/>
</dbReference>
<feature type="non-terminal residue" evidence="1">
    <location>
        <position position="142"/>
    </location>
</feature>
<keyword evidence="2" id="KW-1185">Reference proteome</keyword>
<feature type="non-terminal residue" evidence="1">
    <location>
        <position position="1"/>
    </location>
</feature>
<dbReference type="EMBL" id="CAVNYO010000480">
    <property type="protein sequence ID" value="CAK5284595.1"/>
    <property type="molecule type" value="Genomic_DNA"/>
</dbReference>
<proteinExistence type="predicted"/>
<protein>
    <recommendedName>
        <fullName evidence="3">Polyprotein</fullName>
    </recommendedName>
</protein>
<reference evidence="1" key="1">
    <citation type="submission" date="2023-11" db="EMBL/GenBank/DDBJ databases">
        <authorList>
            <person name="De Vega J J."/>
            <person name="De Vega J J."/>
        </authorList>
    </citation>
    <scope>NUCLEOTIDE SEQUENCE</scope>
</reference>
<dbReference type="AlphaFoldDB" id="A0AAD2HZF4"/>
<evidence type="ECO:0000313" key="2">
    <source>
        <dbReference type="Proteomes" id="UP001295794"/>
    </source>
</evidence>
<gene>
    <name evidence="1" type="ORF">MYCIT1_LOCUS37935</name>
</gene>
<sequence>SIRLTQVQYITKILAKYQMDTCNSVQTPVDPNVRLSRLPDDKSFPEIKSVYQNMIGSLLYAAITTRPDISFAVQTLSQFNTNPGPEHLTAVKRVFRYLRGTINLGITYYSDLASALELFSDADWGSNPDSRRSITGYVAMFA</sequence>
<dbReference type="PANTHER" id="PTHR11439:SF470">
    <property type="entry name" value="CYSTEINE-RICH RLK (RECEPTOR-LIKE PROTEIN KINASE) 8"/>
    <property type="match status" value="1"/>
</dbReference>
<organism evidence="1 2">
    <name type="scientific">Mycena citricolor</name>
    <dbReference type="NCBI Taxonomy" id="2018698"/>
    <lineage>
        <taxon>Eukaryota</taxon>
        <taxon>Fungi</taxon>
        <taxon>Dikarya</taxon>
        <taxon>Basidiomycota</taxon>
        <taxon>Agaricomycotina</taxon>
        <taxon>Agaricomycetes</taxon>
        <taxon>Agaricomycetidae</taxon>
        <taxon>Agaricales</taxon>
        <taxon>Marasmiineae</taxon>
        <taxon>Mycenaceae</taxon>
        <taxon>Mycena</taxon>
    </lineage>
</organism>
<evidence type="ECO:0008006" key="3">
    <source>
        <dbReference type="Google" id="ProtNLM"/>
    </source>
</evidence>
<name>A0AAD2HZF4_9AGAR</name>